<dbReference type="SUPFAM" id="SSF47473">
    <property type="entry name" value="EF-hand"/>
    <property type="match status" value="1"/>
</dbReference>
<dbReference type="InterPro" id="IPR001509">
    <property type="entry name" value="Epimerase_deHydtase"/>
</dbReference>
<dbReference type="GO" id="GO:0005509">
    <property type="term" value="F:calcium ion binding"/>
    <property type="evidence" value="ECO:0007669"/>
    <property type="project" value="InterPro"/>
</dbReference>
<evidence type="ECO:0000256" key="2">
    <source>
        <dbReference type="ARBA" id="ARBA00022837"/>
    </source>
</evidence>
<organism evidence="4">
    <name type="scientific">Haptolina brevifila</name>
    <dbReference type="NCBI Taxonomy" id="156173"/>
    <lineage>
        <taxon>Eukaryota</taxon>
        <taxon>Haptista</taxon>
        <taxon>Haptophyta</taxon>
        <taxon>Prymnesiophyceae</taxon>
        <taxon>Prymnesiales</taxon>
        <taxon>Prymnesiaceae</taxon>
        <taxon>Haptolina</taxon>
    </lineage>
</organism>
<sequence>MAKAQRAIVIGAGGAVGKRLCNALSRAGTEVIAADRMNFIPSTVRFVSAQAIGGIDVRDEEALVKLFREHADEDTAVWNLASPLSVETAMSPEIAEKVVIGGMKNVLSAMKQVNARRICFTDSIGSFGATSPRDRIAASWLVDNPTQDPGSDYGKQKRACRELLNEFAVRDGGDPRIAVLPGVLHSEPVWGNGTTEYALDALLAASRNESFACPIDPDVQLPMVFVDDLMRGLLSLQFANEDELREKQRIYCIPGISFSAQQLFEEIRQFKPNFNWTLGPIHPNMDKFAKLWPDSLSTDEPLRDLDYEPDVTLPAMVAGVLNAHSGRRLSSKAAFRSIDTCSSGRVNDYMLEKYVSKYLVRGREKAGYIARRQDLVAEIVADLMLKMDVDKDGVVSMSDFMQWSNVNKLEGVVEDYYAEMVARQQQ</sequence>
<dbReference type="InterPro" id="IPR036291">
    <property type="entry name" value="NAD(P)-bd_dom_sf"/>
</dbReference>
<dbReference type="GO" id="GO:0008743">
    <property type="term" value="F:L-threonine 3-dehydrogenase activity"/>
    <property type="evidence" value="ECO:0007669"/>
    <property type="project" value="TreeGrafter"/>
</dbReference>
<dbReference type="GO" id="GO:0006567">
    <property type="term" value="P:L-threonine catabolic process"/>
    <property type="evidence" value="ECO:0007669"/>
    <property type="project" value="TreeGrafter"/>
</dbReference>
<dbReference type="InterPro" id="IPR018247">
    <property type="entry name" value="EF_Hand_1_Ca_BS"/>
</dbReference>
<dbReference type="PROSITE" id="PS50222">
    <property type="entry name" value="EF_HAND_2"/>
    <property type="match status" value="1"/>
</dbReference>
<dbReference type="EMBL" id="HBGU01087007">
    <property type="protein sequence ID" value="CAD9556724.1"/>
    <property type="molecule type" value="Transcribed_RNA"/>
</dbReference>
<dbReference type="AlphaFoldDB" id="A0A7S2JSZ5"/>
<dbReference type="SUPFAM" id="SSF51735">
    <property type="entry name" value="NAD(P)-binding Rossmann-fold domains"/>
    <property type="match status" value="1"/>
</dbReference>
<name>A0A7S2JSZ5_9EUKA</name>
<reference evidence="4" key="1">
    <citation type="submission" date="2021-01" db="EMBL/GenBank/DDBJ databases">
        <authorList>
            <person name="Corre E."/>
            <person name="Pelletier E."/>
            <person name="Niang G."/>
            <person name="Scheremetjew M."/>
            <person name="Finn R."/>
            <person name="Kale V."/>
            <person name="Holt S."/>
            <person name="Cochrane G."/>
            <person name="Meng A."/>
            <person name="Brown T."/>
            <person name="Cohen L."/>
        </authorList>
    </citation>
    <scope>NUCLEOTIDE SEQUENCE</scope>
    <source>
        <strain evidence="4">UTEX LB 985</strain>
    </source>
</reference>
<protein>
    <recommendedName>
        <fullName evidence="3">EF-hand domain-containing protein</fullName>
    </recommendedName>
</protein>
<dbReference type="PROSITE" id="PS00018">
    <property type="entry name" value="EF_HAND_1"/>
    <property type="match status" value="1"/>
</dbReference>
<dbReference type="InterPro" id="IPR051225">
    <property type="entry name" value="NAD(P)_epim/dehydratase"/>
</dbReference>
<feature type="domain" description="EF-hand" evidence="3">
    <location>
        <begin position="375"/>
        <end position="410"/>
    </location>
</feature>
<dbReference type="PANTHER" id="PTHR42687:SF1">
    <property type="entry name" value="L-THREONINE 3-DEHYDROGENASE, MITOCHONDRIAL"/>
    <property type="match status" value="1"/>
</dbReference>
<gene>
    <name evidence="4" type="ORF">CBRE1094_LOCUS47533</name>
</gene>
<accession>A0A7S2JSZ5</accession>
<comment type="similarity">
    <text evidence="1">Belongs to the NAD(P)-dependent epimerase/dehydratase family.</text>
</comment>
<dbReference type="Gene3D" id="1.10.238.10">
    <property type="entry name" value="EF-hand"/>
    <property type="match status" value="1"/>
</dbReference>
<dbReference type="Pfam" id="PF01370">
    <property type="entry name" value="Epimerase"/>
    <property type="match status" value="1"/>
</dbReference>
<proteinExistence type="inferred from homology"/>
<keyword evidence="2" id="KW-0106">Calcium</keyword>
<dbReference type="PANTHER" id="PTHR42687">
    <property type="entry name" value="L-THREONINE 3-DEHYDROGENASE"/>
    <property type="match status" value="1"/>
</dbReference>
<dbReference type="Gene3D" id="3.40.50.720">
    <property type="entry name" value="NAD(P)-binding Rossmann-like Domain"/>
    <property type="match status" value="1"/>
</dbReference>
<dbReference type="InterPro" id="IPR002048">
    <property type="entry name" value="EF_hand_dom"/>
</dbReference>
<evidence type="ECO:0000313" key="4">
    <source>
        <dbReference type="EMBL" id="CAD9556724.1"/>
    </source>
</evidence>
<evidence type="ECO:0000259" key="3">
    <source>
        <dbReference type="PROSITE" id="PS50222"/>
    </source>
</evidence>
<dbReference type="InterPro" id="IPR011992">
    <property type="entry name" value="EF-hand-dom_pair"/>
</dbReference>
<evidence type="ECO:0000256" key="1">
    <source>
        <dbReference type="ARBA" id="ARBA00007637"/>
    </source>
</evidence>